<dbReference type="AlphaFoldDB" id="A0A2N5ZMS5"/>
<reference evidence="4 5" key="1">
    <citation type="submission" date="2017-11" db="EMBL/GenBank/DDBJ databases">
        <title>Genome-resolved metagenomics identifies genetic mobility, metabolic interactions, and unexpected diversity in perchlorate-reducing communities.</title>
        <authorList>
            <person name="Barnum T.P."/>
            <person name="Figueroa I.A."/>
            <person name="Carlstrom C.I."/>
            <person name="Lucas L.N."/>
            <person name="Engelbrektson A.L."/>
            <person name="Coates J.D."/>
        </authorList>
    </citation>
    <scope>NUCLEOTIDE SEQUENCE [LARGE SCALE GENOMIC DNA]</scope>
    <source>
        <strain evidence="4">BM706</strain>
    </source>
</reference>
<dbReference type="InterPro" id="IPR029479">
    <property type="entry name" value="Nitroreductase"/>
</dbReference>
<dbReference type="Proteomes" id="UP000234857">
    <property type="component" value="Unassembled WGS sequence"/>
</dbReference>
<dbReference type="GO" id="GO:0016491">
    <property type="term" value="F:oxidoreductase activity"/>
    <property type="evidence" value="ECO:0007669"/>
    <property type="project" value="UniProtKB-KW"/>
</dbReference>
<dbReference type="SUPFAM" id="SSF55469">
    <property type="entry name" value="FMN-dependent nitroreductase-like"/>
    <property type="match status" value="1"/>
</dbReference>
<name>A0A2N5ZMS5_MUIH1</name>
<evidence type="ECO:0000256" key="1">
    <source>
        <dbReference type="ARBA" id="ARBA00007118"/>
    </source>
</evidence>
<feature type="domain" description="Nitroreductase" evidence="3">
    <location>
        <begin position="20"/>
        <end position="87"/>
    </location>
</feature>
<organism evidence="4 5">
    <name type="scientific">Muiribacterium halophilum</name>
    <dbReference type="NCBI Taxonomy" id="2053465"/>
    <lineage>
        <taxon>Bacteria</taxon>
        <taxon>Candidatus Muiribacteriota</taxon>
        <taxon>Candidatus Muiribacteriia</taxon>
        <taxon>Candidatus Muiribacteriales</taxon>
        <taxon>Candidatus Muiribacteriaceae</taxon>
        <taxon>Candidatus Muiribacterium</taxon>
    </lineage>
</organism>
<protein>
    <submittedName>
        <fullName evidence="4">Nitroreductase</fullName>
    </submittedName>
</protein>
<dbReference type="PANTHER" id="PTHR43673">
    <property type="entry name" value="NAD(P)H NITROREDUCTASE YDGI-RELATED"/>
    <property type="match status" value="1"/>
</dbReference>
<gene>
    <name evidence="4" type="ORF">C0601_00660</name>
</gene>
<sequence length="183" mass="21145">MSLKIRNHLEEIMELVELMKKRFSARKYEDKQIPKEVEDYLIQALKWAPSGKNTQPWKFIFIKDNEIKERLKKACKGQKYVLEAPLVVAAIGFPEDSYPAMGGYWNAITVDVSIALTQMMLAAKEKELDTCWIGAFYEKDVKEILEVPENGMVVSLMTVGYSSQERKTGRKDESEIICYEKYS</sequence>
<keyword evidence="2" id="KW-0560">Oxidoreductase</keyword>
<evidence type="ECO:0000256" key="2">
    <source>
        <dbReference type="ARBA" id="ARBA00023002"/>
    </source>
</evidence>
<evidence type="ECO:0000259" key="3">
    <source>
        <dbReference type="Pfam" id="PF00881"/>
    </source>
</evidence>
<dbReference type="InterPro" id="IPR000415">
    <property type="entry name" value="Nitroreductase-like"/>
</dbReference>
<dbReference type="Gene3D" id="3.40.109.10">
    <property type="entry name" value="NADH Oxidase"/>
    <property type="match status" value="1"/>
</dbReference>
<evidence type="ECO:0000313" key="4">
    <source>
        <dbReference type="EMBL" id="PLX19903.1"/>
    </source>
</evidence>
<proteinExistence type="inferred from homology"/>
<accession>A0A2N5ZMS5</accession>
<dbReference type="Pfam" id="PF00881">
    <property type="entry name" value="Nitroreductase"/>
    <property type="match status" value="1"/>
</dbReference>
<dbReference type="EMBL" id="PKTG01000015">
    <property type="protein sequence ID" value="PLX19903.1"/>
    <property type="molecule type" value="Genomic_DNA"/>
</dbReference>
<evidence type="ECO:0000313" key="5">
    <source>
        <dbReference type="Proteomes" id="UP000234857"/>
    </source>
</evidence>
<dbReference type="PANTHER" id="PTHR43673:SF10">
    <property type="entry name" value="NADH DEHYDROGENASE_NAD(P)H NITROREDUCTASE XCC3605-RELATED"/>
    <property type="match status" value="1"/>
</dbReference>
<comment type="similarity">
    <text evidence="1">Belongs to the nitroreductase family.</text>
</comment>
<comment type="caution">
    <text evidence="4">The sequence shown here is derived from an EMBL/GenBank/DDBJ whole genome shotgun (WGS) entry which is preliminary data.</text>
</comment>